<keyword evidence="1" id="KW-0472">Membrane</keyword>
<reference evidence="3" key="1">
    <citation type="submission" date="2021-03" db="EMBL/GenBank/DDBJ databases">
        <authorList>
            <person name="Wang G."/>
        </authorList>
    </citation>
    <scope>NUCLEOTIDE SEQUENCE</scope>
    <source>
        <strain evidence="3">KCTC 12899</strain>
    </source>
</reference>
<evidence type="ECO:0000313" key="4">
    <source>
        <dbReference type="Proteomes" id="UP000664417"/>
    </source>
</evidence>
<keyword evidence="1" id="KW-1133">Transmembrane helix</keyword>
<dbReference type="Proteomes" id="UP000664417">
    <property type="component" value="Unassembled WGS sequence"/>
</dbReference>
<feature type="domain" description="Phage shock protein PspC N-terminal" evidence="2">
    <location>
        <begin position="41"/>
        <end position="94"/>
    </location>
</feature>
<evidence type="ECO:0000256" key="1">
    <source>
        <dbReference type="SAM" id="Phobius"/>
    </source>
</evidence>
<name>A0A8J7U5Y9_9BACT</name>
<evidence type="ECO:0000313" key="3">
    <source>
        <dbReference type="EMBL" id="MBO1321344.1"/>
    </source>
</evidence>
<dbReference type="InterPro" id="IPR007168">
    <property type="entry name" value="Phageshock_PspC_N"/>
</dbReference>
<protein>
    <submittedName>
        <fullName evidence="3">PspC domain-containing protein</fullName>
    </submittedName>
</protein>
<accession>A0A8J7U5Y9</accession>
<dbReference type="AlphaFoldDB" id="A0A8J7U5Y9"/>
<sequence>MAYTTYRHQFMEGDSRRASRSRRYRARGKRLMFRGRPRPVRRHRIFAGVCGGLAEHLDISPIMLRLAAIGTLVLPPLGALAVLTYIFLTLWMPPQHAVTYDGPFEEPISKDEYHQTPAIAMSQLEDQYADIERRIQQLEDIVTSKEFDLKRKFDNL</sequence>
<proteinExistence type="predicted"/>
<organism evidence="3 4">
    <name type="scientific">Acanthopleuribacter pedis</name>
    <dbReference type="NCBI Taxonomy" id="442870"/>
    <lineage>
        <taxon>Bacteria</taxon>
        <taxon>Pseudomonadati</taxon>
        <taxon>Acidobacteriota</taxon>
        <taxon>Holophagae</taxon>
        <taxon>Acanthopleuribacterales</taxon>
        <taxon>Acanthopleuribacteraceae</taxon>
        <taxon>Acanthopleuribacter</taxon>
    </lineage>
</organism>
<feature type="transmembrane region" description="Helical" evidence="1">
    <location>
        <begin position="64"/>
        <end position="88"/>
    </location>
</feature>
<dbReference type="RefSeq" id="WP_207861318.1">
    <property type="nucleotide sequence ID" value="NZ_JAFREP010000023.1"/>
</dbReference>
<keyword evidence="4" id="KW-1185">Reference proteome</keyword>
<evidence type="ECO:0000259" key="2">
    <source>
        <dbReference type="Pfam" id="PF04024"/>
    </source>
</evidence>
<gene>
    <name evidence="3" type="ORF">J3U88_22880</name>
</gene>
<dbReference type="Pfam" id="PF04024">
    <property type="entry name" value="PspC"/>
    <property type="match status" value="1"/>
</dbReference>
<dbReference type="EMBL" id="JAFREP010000023">
    <property type="protein sequence ID" value="MBO1321344.1"/>
    <property type="molecule type" value="Genomic_DNA"/>
</dbReference>
<comment type="caution">
    <text evidence="3">The sequence shown here is derived from an EMBL/GenBank/DDBJ whole genome shotgun (WGS) entry which is preliminary data.</text>
</comment>
<keyword evidence="1" id="KW-0812">Transmembrane</keyword>